<evidence type="ECO:0000256" key="4">
    <source>
        <dbReference type="ARBA" id="ARBA00023136"/>
    </source>
</evidence>
<dbReference type="PANTHER" id="PTHR35371:SF1">
    <property type="entry name" value="BLR7753 PROTEIN"/>
    <property type="match status" value="1"/>
</dbReference>
<reference evidence="7" key="1">
    <citation type="journal article" date="2019" name="Int. J. Syst. Evol. Microbiol.">
        <title>The Global Catalogue of Microorganisms (GCM) 10K type strain sequencing project: providing services to taxonomists for standard genome sequencing and annotation.</title>
        <authorList>
            <consortium name="The Broad Institute Genomics Platform"/>
            <consortium name="The Broad Institute Genome Sequencing Center for Infectious Disease"/>
            <person name="Wu L."/>
            <person name="Ma J."/>
        </authorList>
    </citation>
    <scope>NUCLEOTIDE SEQUENCE [LARGE SCALE GENOMIC DNA]</scope>
    <source>
        <strain evidence="7">CGMCC 1.8957</strain>
    </source>
</reference>
<dbReference type="SUPFAM" id="SSF161084">
    <property type="entry name" value="MAPEG domain-like"/>
    <property type="match status" value="1"/>
</dbReference>
<protein>
    <submittedName>
        <fullName evidence="6">Membrane protein</fullName>
    </submittedName>
</protein>
<comment type="subcellular location">
    <subcellularLocation>
        <location evidence="1">Membrane</location>
    </subcellularLocation>
</comment>
<sequence>MRIELTVLAWGCILALVHIFAAVVLKTQLYGTAWNAGARDAAMPPPPPLIARLDRAQRNFFETFPLVVAAIALLGITGIETRWTAIGAVVWLGARIAYLPIYAAGTPYVRTLIFLVSVVGLLMMLWPILVAPLFG</sequence>
<gene>
    <name evidence="6" type="ORF">GCM10008023_07910</name>
</gene>
<keyword evidence="4 5" id="KW-0472">Membrane</keyword>
<dbReference type="InterPro" id="IPR001129">
    <property type="entry name" value="Membr-assoc_MAPEG"/>
</dbReference>
<evidence type="ECO:0000256" key="2">
    <source>
        <dbReference type="ARBA" id="ARBA00022692"/>
    </source>
</evidence>
<dbReference type="Gene3D" id="1.20.120.550">
    <property type="entry name" value="Membrane associated eicosanoid/glutathione metabolism-like domain"/>
    <property type="match status" value="1"/>
</dbReference>
<keyword evidence="2 5" id="KW-0812">Transmembrane</keyword>
<evidence type="ECO:0000256" key="3">
    <source>
        <dbReference type="ARBA" id="ARBA00022989"/>
    </source>
</evidence>
<feature type="transmembrane region" description="Helical" evidence="5">
    <location>
        <begin position="60"/>
        <end position="79"/>
    </location>
</feature>
<keyword evidence="3 5" id="KW-1133">Transmembrane helix</keyword>
<evidence type="ECO:0000313" key="6">
    <source>
        <dbReference type="EMBL" id="GHH10299.1"/>
    </source>
</evidence>
<proteinExistence type="predicted"/>
<dbReference type="PANTHER" id="PTHR35371">
    <property type="entry name" value="INNER MEMBRANE PROTEIN"/>
    <property type="match status" value="1"/>
</dbReference>
<keyword evidence="7" id="KW-1185">Reference proteome</keyword>
<dbReference type="RefSeq" id="WP_133189141.1">
    <property type="nucleotide sequence ID" value="NZ_BNAQ01000001.1"/>
</dbReference>
<accession>A0ABQ3LAC4</accession>
<evidence type="ECO:0000313" key="7">
    <source>
        <dbReference type="Proteomes" id="UP000652430"/>
    </source>
</evidence>
<dbReference type="Proteomes" id="UP000652430">
    <property type="component" value="Unassembled WGS sequence"/>
</dbReference>
<feature type="transmembrane region" description="Helical" evidence="5">
    <location>
        <begin position="112"/>
        <end position="134"/>
    </location>
</feature>
<evidence type="ECO:0000256" key="1">
    <source>
        <dbReference type="ARBA" id="ARBA00004370"/>
    </source>
</evidence>
<feature type="transmembrane region" description="Helical" evidence="5">
    <location>
        <begin position="6"/>
        <end position="25"/>
    </location>
</feature>
<name>A0ABQ3LAC4_9SPHN</name>
<organism evidence="6 7">
    <name type="scientific">Sphingomonas glacialis</name>
    <dbReference type="NCBI Taxonomy" id="658225"/>
    <lineage>
        <taxon>Bacteria</taxon>
        <taxon>Pseudomonadati</taxon>
        <taxon>Pseudomonadota</taxon>
        <taxon>Alphaproteobacteria</taxon>
        <taxon>Sphingomonadales</taxon>
        <taxon>Sphingomonadaceae</taxon>
        <taxon>Sphingomonas</taxon>
    </lineage>
</organism>
<dbReference type="InterPro" id="IPR023352">
    <property type="entry name" value="MAPEG-like_dom_sf"/>
</dbReference>
<dbReference type="Pfam" id="PF01124">
    <property type="entry name" value="MAPEG"/>
    <property type="match status" value="1"/>
</dbReference>
<comment type="caution">
    <text evidence="6">The sequence shown here is derived from an EMBL/GenBank/DDBJ whole genome shotgun (WGS) entry which is preliminary data.</text>
</comment>
<evidence type="ECO:0000256" key="5">
    <source>
        <dbReference type="SAM" id="Phobius"/>
    </source>
</evidence>
<feature type="transmembrane region" description="Helical" evidence="5">
    <location>
        <begin position="85"/>
        <end position="105"/>
    </location>
</feature>
<dbReference type="EMBL" id="BNAQ01000001">
    <property type="protein sequence ID" value="GHH10299.1"/>
    <property type="molecule type" value="Genomic_DNA"/>
</dbReference>